<keyword evidence="1" id="KW-1185">Reference proteome</keyword>
<name>A0A1I7V6A1_LOALO</name>
<reference evidence="1" key="1">
    <citation type="submission" date="2012-04" db="EMBL/GenBank/DDBJ databases">
        <title>The Genome Sequence of Loa loa.</title>
        <authorList>
            <consortium name="The Broad Institute Genome Sequencing Platform"/>
            <consortium name="Broad Institute Genome Sequencing Center for Infectious Disease"/>
            <person name="Nutman T.B."/>
            <person name="Fink D.L."/>
            <person name="Russ C."/>
            <person name="Young S."/>
            <person name="Zeng Q."/>
            <person name="Gargeya S."/>
            <person name="Alvarado L."/>
            <person name="Berlin A."/>
            <person name="Chapman S.B."/>
            <person name="Chen Z."/>
            <person name="Freedman E."/>
            <person name="Gellesch M."/>
            <person name="Goldberg J."/>
            <person name="Griggs A."/>
            <person name="Gujja S."/>
            <person name="Heilman E.R."/>
            <person name="Heiman D."/>
            <person name="Howarth C."/>
            <person name="Mehta T."/>
            <person name="Neiman D."/>
            <person name="Pearson M."/>
            <person name="Roberts A."/>
            <person name="Saif S."/>
            <person name="Shea T."/>
            <person name="Shenoy N."/>
            <person name="Sisk P."/>
            <person name="Stolte C."/>
            <person name="Sykes S."/>
            <person name="White J."/>
            <person name="Yandava C."/>
            <person name="Haas B."/>
            <person name="Henn M.R."/>
            <person name="Nusbaum C."/>
            <person name="Birren B."/>
        </authorList>
    </citation>
    <scope>NUCLEOTIDE SEQUENCE [LARGE SCALE GENOMIC DNA]</scope>
</reference>
<dbReference type="AlphaFoldDB" id="A0A1I7V6A1"/>
<organism evidence="1 2">
    <name type="scientific">Loa loa</name>
    <name type="common">Eye worm</name>
    <name type="synonym">Filaria loa</name>
    <dbReference type="NCBI Taxonomy" id="7209"/>
    <lineage>
        <taxon>Eukaryota</taxon>
        <taxon>Metazoa</taxon>
        <taxon>Ecdysozoa</taxon>
        <taxon>Nematoda</taxon>
        <taxon>Chromadorea</taxon>
        <taxon>Rhabditida</taxon>
        <taxon>Spirurina</taxon>
        <taxon>Spiruromorpha</taxon>
        <taxon>Filarioidea</taxon>
        <taxon>Onchocercidae</taxon>
        <taxon>Loa</taxon>
    </lineage>
</organism>
<dbReference type="Proteomes" id="UP000095285">
    <property type="component" value="Unassembled WGS sequence"/>
</dbReference>
<dbReference type="WBParaSite" id="EN70_10343">
    <property type="protein sequence ID" value="EN70_10343"/>
    <property type="gene ID" value="EN70_10343"/>
</dbReference>
<proteinExistence type="predicted"/>
<protein>
    <submittedName>
        <fullName evidence="2">DUF4140 domain-containing protein</fullName>
    </submittedName>
</protein>
<evidence type="ECO:0000313" key="1">
    <source>
        <dbReference type="Proteomes" id="UP000095285"/>
    </source>
</evidence>
<sequence length="137" mass="15661">MSGNYPTLAAEMLLQRNDVIARREIGQLLVAPYKTNGITLKTIEFSGGLKGKFEIERINAELELVSHYHDTINLISYQQEDDSIWDEITKEGQQLANQLVKELDQVKDSIQEKLKNIVNHWKLITICIDILIISLNP</sequence>
<accession>A0A1I7V6A1</accession>
<evidence type="ECO:0000313" key="2">
    <source>
        <dbReference type="WBParaSite" id="EN70_10343"/>
    </source>
</evidence>
<reference evidence="2" key="2">
    <citation type="submission" date="2016-11" db="UniProtKB">
        <authorList>
            <consortium name="WormBaseParasite"/>
        </authorList>
    </citation>
    <scope>IDENTIFICATION</scope>
</reference>